<dbReference type="InterPro" id="IPR000843">
    <property type="entry name" value="HTH_LacI"/>
</dbReference>
<accession>A0A7G6YDA4</accession>
<dbReference type="AlphaFoldDB" id="A0A7G6YDA4"/>
<dbReference type="InterPro" id="IPR046335">
    <property type="entry name" value="LacI/GalR-like_sensor"/>
</dbReference>
<dbReference type="KEGG" id="lse:F1C12_16020"/>
<dbReference type="PROSITE" id="PS50932">
    <property type="entry name" value="HTH_LACI_2"/>
    <property type="match status" value="1"/>
</dbReference>
<dbReference type="RefSeq" id="WP_185275906.1">
    <property type="nucleotide sequence ID" value="NZ_CP043641.1"/>
</dbReference>
<reference evidence="6" key="1">
    <citation type="submission" date="2019-09" db="EMBL/GenBank/DDBJ databases">
        <title>Antimicrobial potential of Antarctic Bacteria.</title>
        <authorList>
            <person name="Benaud N."/>
            <person name="Edwards R.J."/>
            <person name="Ferrari B.C."/>
        </authorList>
    </citation>
    <scope>NUCLEOTIDE SEQUENCE [LARGE SCALE GENOMIC DNA]</scope>
    <source>
        <strain evidence="6">INR9</strain>
    </source>
</reference>
<dbReference type="PANTHER" id="PTHR30146:SF153">
    <property type="entry name" value="LACTOSE OPERON REPRESSOR"/>
    <property type="match status" value="1"/>
</dbReference>
<dbReference type="GO" id="GO:0000976">
    <property type="term" value="F:transcription cis-regulatory region binding"/>
    <property type="evidence" value="ECO:0007669"/>
    <property type="project" value="TreeGrafter"/>
</dbReference>
<dbReference type="GO" id="GO:0003700">
    <property type="term" value="F:DNA-binding transcription factor activity"/>
    <property type="evidence" value="ECO:0007669"/>
    <property type="project" value="TreeGrafter"/>
</dbReference>
<gene>
    <name evidence="5" type="ORF">F1C12_16020</name>
</gene>
<dbReference type="EMBL" id="CP043641">
    <property type="protein sequence ID" value="QNE36469.1"/>
    <property type="molecule type" value="Genomic_DNA"/>
</dbReference>
<dbReference type="Pfam" id="PF00356">
    <property type="entry name" value="LacI"/>
    <property type="match status" value="1"/>
</dbReference>
<keyword evidence="3" id="KW-0804">Transcription</keyword>
<evidence type="ECO:0000256" key="2">
    <source>
        <dbReference type="ARBA" id="ARBA00023125"/>
    </source>
</evidence>
<dbReference type="InterPro" id="IPR028082">
    <property type="entry name" value="Peripla_BP_I"/>
</dbReference>
<proteinExistence type="predicted"/>
<organism evidence="5 6">
    <name type="scientific">Leifsonia shinshuensis</name>
    <dbReference type="NCBI Taxonomy" id="150026"/>
    <lineage>
        <taxon>Bacteria</taxon>
        <taxon>Bacillati</taxon>
        <taxon>Actinomycetota</taxon>
        <taxon>Actinomycetes</taxon>
        <taxon>Micrococcales</taxon>
        <taxon>Microbacteriaceae</taxon>
        <taxon>Leifsonia</taxon>
    </lineage>
</organism>
<keyword evidence="1" id="KW-0805">Transcription regulation</keyword>
<dbReference type="SMART" id="SM00354">
    <property type="entry name" value="HTH_LACI"/>
    <property type="match status" value="1"/>
</dbReference>
<name>A0A7G6YDA4_9MICO</name>
<dbReference type="InterPro" id="IPR010982">
    <property type="entry name" value="Lambda_DNA-bd_dom_sf"/>
</dbReference>
<feature type="domain" description="HTH lacI-type" evidence="4">
    <location>
        <begin position="10"/>
        <end position="66"/>
    </location>
</feature>
<dbReference type="PANTHER" id="PTHR30146">
    <property type="entry name" value="LACI-RELATED TRANSCRIPTIONAL REPRESSOR"/>
    <property type="match status" value="1"/>
</dbReference>
<sequence length="340" mass="35045">MFTPQVVKAPTSADVALAAGVSRATVSFVLNDKPNSRVSDDTRHRVLEAARLLGYTPNTAARSLASGEAVAGLLVASSANDHGATVARALDALLARTVDDGIDALRHADTAATGAEAGQLWAKLRPEAVLAEAARCDAEATEVLRLAGVRALVVHGTTAVDYAPSLVIPQRPFGGLAVEHLAALGHEHIVYLAPATPGPAAAERLAGARETATLLGVRLDVTHAAASARTLRDWAHGLRYDPHAPTAIAASDDGLAMAAIRALADAGLRAPADLSVVGADDHPGAADFLPRLSTVTFDADALAGTLLDAFARMRAGERVELLEAPPIRLEARESSAAPTR</sequence>
<keyword evidence="2" id="KW-0238">DNA-binding</keyword>
<evidence type="ECO:0000259" key="4">
    <source>
        <dbReference type="PROSITE" id="PS50932"/>
    </source>
</evidence>
<dbReference type="SUPFAM" id="SSF47413">
    <property type="entry name" value="lambda repressor-like DNA-binding domains"/>
    <property type="match status" value="1"/>
</dbReference>
<dbReference type="Gene3D" id="3.40.50.2300">
    <property type="match status" value="2"/>
</dbReference>
<evidence type="ECO:0000256" key="1">
    <source>
        <dbReference type="ARBA" id="ARBA00023015"/>
    </source>
</evidence>
<dbReference type="Gene3D" id="1.10.260.40">
    <property type="entry name" value="lambda repressor-like DNA-binding domains"/>
    <property type="match status" value="1"/>
</dbReference>
<evidence type="ECO:0000256" key="3">
    <source>
        <dbReference type="ARBA" id="ARBA00023163"/>
    </source>
</evidence>
<evidence type="ECO:0000313" key="5">
    <source>
        <dbReference type="EMBL" id="QNE36469.1"/>
    </source>
</evidence>
<dbReference type="SUPFAM" id="SSF53822">
    <property type="entry name" value="Periplasmic binding protein-like I"/>
    <property type="match status" value="1"/>
</dbReference>
<dbReference type="Pfam" id="PF13377">
    <property type="entry name" value="Peripla_BP_3"/>
    <property type="match status" value="1"/>
</dbReference>
<protein>
    <submittedName>
        <fullName evidence="5">LacI family transcriptional regulator</fullName>
    </submittedName>
</protein>
<evidence type="ECO:0000313" key="6">
    <source>
        <dbReference type="Proteomes" id="UP000515511"/>
    </source>
</evidence>
<dbReference type="Proteomes" id="UP000515511">
    <property type="component" value="Chromosome"/>
</dbReference>
<dbReference type="CDD" id="cd01392">
    <property type="entry name" value="HTH_LacI"/>
    <property type="match status" value="1"/>
</dbReference>